<dbReference type="Proteomes" id="UP000518266">
    <property type="component" value="Unassembled WGS sequence"/>
</dbReference>
<comment type="caution">
    <text evidence="1">The sequence shown here is derived from an EMBL/GenBank/DDBJ whole genome shotgun (WGS) entry which is preliminary data.</text>
</comment>
<proteinExistence type="predicted"/>
<evidence type="ECO:0000313" key="1">
    <source>
        <dbReference type="EMBL" id="KAF3844629.1"/>
    </source>
</evidence>
<accession>A0A7J5Y7C9</accession>
<reference evidence="1 2" key="1">
    <citation type="submission" date="2020-03" db="EMBL/GenBank/DDBJ databases">
        <title>Dissostichus mawsoni Genome sequencing and assembly.</title>
        <authorList>
            <person name="Park H."/>
        </authorList>
    </citation>
    <scope>NUCLEOTIDE SEQUENCE [LARGE SCALE GENOMIC DNA]</scope>
    <source>
        <strain evidence="1">DM0001</strain>
        <tissue evidence="1">Muscle</tissue>
    </source>
</reference>
<keyword evidence="2" id="KW-1185">Reference proteome</keyword>
<gene>
    <name evidence="1" type="ORF">F7725_007792</name>
</gene>
<sequence length="77" mass="8912">MDRNDSSVINQSLLYNEVQIHQYERIISRHICSECFFEAQEHLCLTHATVCLCECYRFVCVSVPSVCVCKGVYMRGC</sequence>
<protein>
    <submittedName>
        <fullName evidence="1">Uncharacterized protein</fullName>
    </submittedName>
</protein>
<organism evidence="1 2">
    <name type="scientific">Dissostichus mawsoni</name>
    <name type="common">Antarctic cod</name>
    <dbReference type="NCBI Taxonomy" id="36200"/>
    <lineage>
        <taxon>Eukaryota</taxon>
        <taxon>Metazoa</taxon>
        <taxon>Chordata</taxon>
        <taxon>Craniata</taxon>
        <taxon>Vertebrata</taxon>
        <taxon>Euteleostomi</taxon>
        <taxon>Actinopterygii</taxon>
        <taxon>Neopterygii</taxon>
        <taxon>Teleostei</taxon>
        <taxon>Neoteleostei</taxon>
        <taxon>Acanthomorphata</taxon>
        <taxon>Eupercaria</taxon>
        <taxon>Perciformes</taxon>
        <taxon>Notothenioidei</taxon>
        <taxon>Nototheniidae</taxon>
        <taxon>Dissostichus</taxon>
    </lineage>
</organism>
<name>A0A7J5Y7C9_DISMA</name>
<evidence type="ECO:0000313" key="2">
    <source>
        <dbReference type="Proteomes" id="UP000518266"/>
    </source>
</evidence>
<feature type="non-terminal residue" evidence="1">
    <location>
        <position position="77"/>
    </location>
</feature>
<dbReference type="AlphaFoldDB" id="A0A7J5Y7C9"/>
<dbReference type="EMBL" id="JAAKFY010000015">
    <property type="protein sequence ID" value="KAF3844629.1"/>
    <property type="molecule type" value="Genomic_DNA"/>
</dbReference>